<accession>A0A6B2NGV7</accession>
<dbReference type="PANTHER" id="PTHR42978:SF6">
    <property type="entry name" value="QUORUM-QUENCHING LACTONASE YTNP-RELATED"/>
    <property type="match status" value="1"/>
</dbReference>
<comment type="similarity">
    <text evidence="1">Belongs to the metallo-beta-lactamase superfamily.</text>
</comment>
<comment type="caution">
    <text evidence="6">The sequence shown here is derived from an EMBL/GenBank/DDBJ whole genome shotgun (WGS) entry which is preliminary data.</text>
</comment>
<sequence length="260" mass="27044">MADETFRAGPWRITCLIDGGLTFGADVFPQVSGERQAELLAAAGLGGAETEFNAYVLRHDDGRVWLVDTGCGAGFGPAGGKMPERLAAMGIAPSDVSRVIYTHLHGDHCGGALVDGAPVYAAAEVVVHAREAAHWRGTEGLGAQVLTACGDALCCVEDDADLGDGIAVWALPGHTPGHMGLKIGEDLVLAGDIIHSEALQLPDPENATKYDVDGPLALASRRAALAEIADKGLVWAGSHMIGAKFARLERDGSGYRKTPL</sequence>
<organism evidence="6">
    <name type="scientific">Ruegeria sp. PrR005</name>
    <dbReference type="NCBI Taxonomy" id="2706882"/>
    <lineage>
        <taxon>Bacteria</taxon>
        <taxon>Pseudomonadati</taxon>
        <taxon>Pseudomonadota</taxon>
        <taxon>Alphaproteobacteria</taxon>
        <taxon>Rhodobacterales</taxon>
        <taxon>Roseobacteraceae</taxon>
        <taxon>Ruegeria</taxon>
    </lineage>
</organism>
<evidence type="ECO:0000256" key="1">
    <source>
        <dbReference type="ARBA" id="ARBA00007749"/>
    </source>
</evidence>
<evidence type="ECO:0000256" key="2">
    <source>
        <dbReference type="ARBA" id="ARBA00022723"/>
    </source>
</evidence>
<evidence type="ECO:0000256" key="4">
    <source>
        <dbReference type="ARBA" id="ARBA00022833"/>
    </source>
</evidence>
<protein>
    <submittedName>
        <fullName evidence="6">MBL fold metallo-hydrolase</fullName>
    </submittedName>
</protein>
<dbReference type="GO" id="GO:0016787">
    <property type="term" value="F:hydrolase activity"/>
    <property type="evidence" value="ECO:0007669"/>
    <property type="project" value="UniProtKB-KW"/>
</dbReference>
<dbReference type="EMBL" id="JAAGOX010000001">
    <property type="protein sequence ID" value="NDW43391.1"/>
    <property type="molecule type" value="Genomic_DNA"/>
</dbReference>
<evidence type="ECO:0000256" key="3">
    <source>
        <dbReference type="ARBA" id="ARBA00022801"/>
    </source>
</evidence>
<dbReference type="SMART" id="SM00849">
    <property type="entry name" value="Lactamase_B"/>
    <property type="match status" value="1"/>
</dbReference>
<dbReference type="InterPro" id="IPR036866">
    <property type="entry name" value="RibonucZ/Hydroxyglut_hydro"/>
</dbReference>
<dbReference type="GO" id="GO:0046872">
    <property type="term" value="F:metal ion binding"/>
    <property type="evidence" value="ECO:0007669"/>
    <property type="project" value="UniProtKB-KW"/>
</dbReference>
<dbReference type="InterPro" id="IPR051013">
    <property type="entry name" value="MBL_superfamily_lactonases"/>
</dbReference>
<dbReference type="Pfam" id="PF00753">
    <property type="entry name" value="Lactamase_B"/>
    <property type="match status" value="1"/>
</dbReference>
<dbReference type="PANTHER" id="PTHR42978">
    <property type="entry name" value="QUORUM-QUENCHING LACTONASE YTNP-RELATED-RELATED"/>
    <property type="match status" value="1"/>
</dbReference>
<dbReference type="RefSeq" id="WP_164126621.1">
    <property type="nucleotide sequence ID" value="NZ_JAAGOX010000001.1"/>
</dbReference>
<dbReference type="Gene3D" id="3.60.15.10">
    <property type="entry name" value="Ribonuclease Z/Hydroxyacylglutathione hydrolase-like"/>
    <property type="match status" value="1"/>
</dbReference>
<dbReference type="InterPro" id="IPR001279">
    <property type="entry name" value="Metallo-B-lactamas"/>
</dbReference>
<feature type="domain" description="Metallo-beta-lactamase" evidence="5">
    <location>
        <begin position="51"/>
        <end position="239"/>
    </location>
</feature>
<dbReference type="SUPFAM" id="SSF56281">
    <property type="entry name" value="Metallo-hydrolase/oxidoreductase"/>
    <property type="match status" value="1"/>
</dbReference>
<keyword evidence="3 6" id="KW-0378">Hydrolase</keyword>
<reference evidence="6" key="1">
    <citation type="submission" date="2020-02" db="EMBL/GenBank/DDBJ databases">
        <title>Delineation of the pyrene-degrading pathway in Roseobacter clade bacteria by genomic analysis.</title>
        <authorList>
            <person name="Zhou H."/>
            <person name="Wang H."/>
        </authorList>
    </citation>
    <scope>NUCLEOTIDE SEQUENCE</scope>
    <source>
        <strain evidence="6">PrR005</strain>
    </source>
</reference>
<dbReference type="CDD" id="cd07720">
    <property type="entry name" value="OPHC2-like_MBL-fold"/>
    <property type="match status" value="1"/>
</dbReference>
<dbReference type="AlphaFoldDB" id="A0A6B2NGV7"/>
<keyword evidence="4" id="KW-0862">Zinc</keyword>
<proteinExistence type="inferred from homology"/>
<evidence type="ECO:0000259" key="5">
    <source>
        <dbReference type="SMART" id="SM00849"/>
    </source>
</evidence>
<evidence type="ECO:0000313" key="6">
    <source>
        <dbReference type="EMBL" id="NDW43391.1"/>
    </source>
</evidence>
<gene>
    <name evidence="6" type="ORF">G0P99_00290</name>
</gene>
<keyword evidence="2" id="KW-0479">Metal-binding</keyword>
<name>A0A6B2NGV7_9RHOB</name>